<organism evidence="1 2">
    <name type="scientific">Sanghuangporus baumii</name>
    <name type="common">Phellinus baumii</name>
    <dbReference type="NCBI Taxonomy" id="108892"/>
    <lineage>
        <taxon>Eukaryota</taxon>
        <taxon>Fungi</taxon>
        <taxon>Dikarya</taxon>
        <taxon>Basidiomycota</taxon>
        <taxon>Agaricomycotina</taxon>
        <taxon>Agaricomycetes</taxon>
        <taxon>Hymenochaetales</taxon>
        <taxon>Hymenochaetaceae</taxon>
        <taxon>Sanghuangporus</taxon>
    </lineage>
</organism>
<protein>
    <submittedName>
        <fullName evidence="1">Uncharacterized protein</fullName>
    </submittedName>
</protein>
<evidence type="ECO:0000313" key="2">
    <source>
        <dbReference type="Proteomes" id="UP000757232"/>
    </source>
</evidence>
<gene>
    <name evidence="1" type="ORF">A7U60_g4494</name>
</gene>
<keyword evidence="2" id="KW-1185">Reference proteome</keyword>
<comment type="caution">
    <text evidence="1">The sequence shown here is derived from an EMBL/GenBank/DDBJ whole genome shotgun (WGS) entry which is preliminary data.</text>
</comment>
<name>A0A9Q5HYN8_SANBA</name>
<dbReference type="Proteomes" id="UP000757232">
    <property type="component" value="Unassembled WGS sequence"/>
</dbReference>
<reference evidence="1" key="1">
    <citation type="submission" date="2016-06" db="EMBL/GenBank/DDBJ databases">
        <title>Draft Genome sequence of the fungus Inonotus baumii.</title>
        <authorList>
            <person name="Zhu H."/>
            <person name="Lin W."/>
        </authorList>
    </citation>
    <scope>NUCLEOTIDE SEQUENCE</scope>
    <source>
        <strain evidence="1">821</strain>
    </source>
</reference>
<evidence type="ECO:0000313" key="1">
    <source>
        <dbReference type="EMBL" id="OCB88452.1"/>
    </source>
</evidence>
<proteinExistence type="predicted"/>
<accession>A0A9Q5HYN8</accession>
<dbReference type="AlphaFoldDB" id="A0A9Q5HYN8"/>
<sequence>MQFSTILPKPRKAYEATDLRRHPRVPIFQARVSPGFLRLLRIISISSLFSKDAIWRPGYRKLKICLIDKPMMHGGFYVAIPAGLDRFAFRDRSTVIFRSSEIVQVFKATFDTEPINNSFLAYSEVSKSRPLDYKAKAFSPYHWFYSMLRHNPCRDETCQGSDDSIAAILWKSCDSSETCGQVDCDRSVMTTICKVYQLFAFPAKNWCREHLIRLVAAVVLDQSRPYTPSNSMASSSSKKRLSIISPECRSWGDTISFDLVTGIMESILFVHEIVNFLLPFAFLVEKGMEFFIGLIHAKLDGPGFSGIADFDDHGNMMTEDELIHWVLFYSSIKLCYVLDDWVFLDDVK</sequence>
<dbReference type="EMBL" id="LNZH02000179">
    <property type="protein sequence ID" value="OCB88452.1"/>
    <property type="molecule type" value="Genomic_DNA"/>
</dbReference>